<evidence type="ECO:0000313" key="1">
    <source>
        <dbReference type="EMBL" id="EFK96137.1"/>
    </source>
</evidence>
<proteinExistence type="predicted"/>
<dbReference type="AlphaFoldDB" id="D9PJX7"/>
<reference evidence="1" key="2">
    <citation type="journal article" date="2011" name="Microb. Ecol.">
        <title>Taxonomic and Functional Metagenomic Profiling of the Microbial Community in the Anoxic Sediment of a Sub-saline Shallow Lake (Laguna de Carrizo, Central Spain).</title>
        <authorList>
            <person name="Ferrer M."/>
            <person name="Guazzaroni M.E."/>
            <person name="Richter M."/>
            <person name="Garcia-Salamanca A."/>
            <person name="Yarza P."/>
            <person name="Suarez-Suarez A."/>
            <person name="Solano J."/>
            <person name="Alcaide M."/>
            <person name="van Dillewijn P."/>
            <person name="Molina-Henares M.A."/>
            <person name="Lopez-Cortes N."/>
            <person name="Al-Ramahi Y."/>
            <person name="Guerrero C."/>
            <person name="Acosta A."/>
            <person name="de Eugenio L.I."/>
            <person name="Martinez V."/>
            <person name="Marques S."/>
            <person name="Rojo F."/>
            <person name="Santero E."/>
            <person name="Genilloud O."/>
            <person name="Perez-Perez J."/>
            <person name="Rossello-Mora R."/>
            <person name="Ramos J.L."/>
        </authorList>
    </citation>
    <scope>NUCLEOTIDE SEQUENCE</scope>
</reference>
<sequence>MPALNAILNTLRLTGQPLPASLTALGITQVGTSKYRETVTSDGRGTEIEITGRLA</sequence>
<organism evidence="1">
    <name type="scientific">sediment metagenome</name>
    <dbReference type="NCBI Taxonomy" id="749907"/>
    <lineage>
        <taxon>unclassified sequences</taxon>
        <taxon>metagenomes</taxon>
        <taxon>ecological metagenomes</taxon>
    </lineage>
</organism>
<reference evidence="1" key="1">
    <citation type="submission" date="2010-07" db="EMBL/GenBank/DDBJ databases">
        <authorList>
            <consortium name="CONSOLIDER consortium CSD2007-00005"/>
            <person name="Guazzaroni M.-E."/>
            <person name="Richter M."/>
            <person name="Garcia-Salamanca A."/>
            <person name="Yarza P."/>
            <person name="Ferrer M."/>
        </authorList>
    </citation>
    <scope>NUCLEOTIDE SEQUENCE</scope>
</reference>
<protein>
    <submittedName>
        <fullName evidence="1">Uncharacterized protein</fullName>
    </submittedName>
</protein>
<name>D9PJX7_9ZZZZ</name>
<comment type="caution">
    <text evidence="1">The sequence shown here is derived from an EMBL/GenBank/DDBJ whole genome shotgun (WGS) entry which is preliminary data.</text>
</comment>
<dbReference type="EMBL" id="ADZX01000560">
    <property type="protein sequence ID" value="EFK96137.1"/>
    <property type="molecule type" value="Genomic_DNA"/>
</dbReference>
<accession>D9PJX7</accession>
<gene>
    <name evidence="1" type="ORF">LDC_1840</name>
</gene>
<feature type="non-terminal residue" evidence="1">
    <location>
        <position position="55"/>
    </location>
</feature>